<dbReference type="EMBL" id="JBHSBN010000009">
    <property type="protein sequence ID" value="MFC4107313.1"/>
    <property type="molecule type" value="Genomic_DNA"/>
</dbReference>
<dbReference type="RefSeq" id="WP_377546077.1">
    <property type="nucleotide sequence ID" value="NZ_JBHSBN010000009.1"/>
</dbReference>
<name>A0ABV8KMM7_9ACTN</name>
<evidence type="ECO:0000256" key="1">
    <source>
        <dbReference type="SAM" id="MobiDB-lite"/>
    </source>
</evidence>
<sequence length="78" mass="8242">MPDPGTPKENDAAETVTDADAGTDGSPAEDESAVFQNRAARRAKTTAAKQRQIEGKAKQFGGRGSVQGPRQWGNRRSG</sequence>
<evidence type="ECO:0008006" key="4">
    <source>
        <dbReference type="Google" id="ProtNLM"/>
    </source>
</evidence>
<reference evidence="3" key="1">
    <citation type="journal article" date="2019" name="Int. J. Syst. Evol. Microbiol.">
        <title>The Global Catalogue of Microorganisms (GCM) 10K type strain sequencing project: providing services to taxonomists for standard genome sequencing and annotation.</title>
        <authorList>
            <consortium name="The Broad Institute Genomics Platform"/>
            <consortium name="The Broad Institute Genome Sequencing Center for Infectious Disease"/>
            <person name="Wu L."/>
            <person name="Ma J."/>
        </authorList>
    </citation>
    <scope>NUCLEOTIDE SEQUENCE [LARGE SCALE GENOMIC DNA]</scope>
    <source>
        <strain evidence="3">2902at01</strain>
    </source>
</reference>
<feature type="region of interest" description="Disordered" evidence="1">
    <location>
        <begin position="1"/>
        <end position="78"/>
    </location>
</feature>
<protein>
    <recommendedName>
        <fullName evidence="4">DUF5302 domain-containing protein</fullName>
    </recommendedName>
</protein>
<feature type="compositionally biased region" description="Basic and acidic residues" evidence="1">
    <location>
        <begin position="1"/>
        <end position="11"/>
    </location>
</feature>
<organism evidence="2 3">
    <name type="scientific">Micromonospora zhanjiangensis</name>
    <dbReference type="NCBI Taxonomy" id="1522057"/>
    <lineage>
        <taxon>Bacteria</taxon>
        <taxon>Bacillati</taxon>
        <taxon>Actinomycetota</taxon>
        <taxon>Actinomycetes</taxon>
        <taxon>Micromonosporales</taxon>
        <taxon>Micromonosporaceae</taxon>
        <taxon>Micromonospora</taxon>
    </lineage>
</organism>
<accession>A0ABV8KMM7</accession>
<gene>
    <name evidence="2" type="ORF">ACFOX0_15450</name>
</gene>
<evidence type="ECO:0000313" key="3">
    <source>
        <dbReference type="Proteomes" id="UP001595868"/>
    </source>
</evidence>
<keyword evidence="3" id="KW-1185">Reference proteome</keyword>
<dbReference type="Proteomes" id="UP001595868">
    <property type="component" value="Unassembled WGS sequence"/>
</dbReference>
<evidence type="ECO:0000313" key="2">
    <source>
        <dbReference type="EMBL" id="MFC4107313.1"/>
    </source>
</evidence>
<comment type="caution">
    <text evidence="2">The sequence shown here is derived from an EMBL/GenBank/DDBJ whole genome shotgun (WGS) entry which is preliminary data.</text>
</comment>
<proteinExistence type="predicted"/>